<protein>
    <submittedName>
        <fullName evidence="1">CLUMA_CG000906, isoform A</fullName>
    </submittedName>
</protein>
<sequence length="202" mass="23806">MRKLAICANFRLHIAVDIVAWRTKIITYISHRSSFDDFITVKSTVTSLKYTLRCEVIMLAKILVEVKKFNECLSLIKICQTVKSLTGSTRYTTEIRGKWPQNPIPYNRNNTKQITKRSRIAFCMKTTFGFCFVTSNDLSEYCGHCTEHLSRKSMEFHENKNCFQFQSDDCTKCFRIWKTHNQPNLVLFCFVLEIYLRLIHFI</sequence>
<reference evidence="1 2" key="1">
    <citation type="submission" date="2015-04" db="EMBL/GenBank/DDBJ databases">
        <authorList>
            <person name="Syromyatnikov M.Y."/>
            <person name="Popov V.N."/>
        </authorList>
    </citation>
    <scope>NUCLEOTIDE SEQUENCE [LARGE SCALE GENOMIC DNA]</scope>
</reference>
<evidence type="ECO:0000313" key="2">
    <source>
        <dbReference type="Proteomes" id="UP000183832"/>
    </source>
</evidence>
<proteinExistence type="predicted"/>
<organism evidence="1 2">
    <name type="scientific">Clunio marinus</name>
    <dbReference type="NCBI Taxonomy" id="568069"/>
    <lineage>
        <taxon>Eukaryota</taxon>
        <taxon>Metazoa</taxon>
        <taxon>Ecdysozoa</taxon>
        <taxon>Arthropoda</taxon>
        <taxon>Hexapoda</taxon>
        <taxon>Insecta</taxon>
        <taxon>Pterygota</taxon>
        <taxon>Neoptera</taxon>
        <taxon>Endopterygota</taxon>
        <taxon>Diptera</taxon>
        <taxon>Nematocera</taxon>
        <taxon>Chironomoidea</taxon>
        <taxon>Chironomidae</taxon>
        <taxon>Clunio</taxon>
    </lineage>
</organism>
<gene>
    <name evidence="1" type="ORF">CLUMA_CG000906</name>
</gene>
<dbReference type="Proteomes" id="UP000183832">
    <property type="component" value="Unassembled WGS sequence"/>
</dbReference>
<keyword evidence="2" id="KW-1185">Reference proteome</keyword>
<evidence type="ECO:0000313" key="1">
    <source>
        <dbReference type="EMBL" id="CRK87086.1"/>
    </source>
</evidence>
<dbReference type="AlphaFoldDB" id="A0A1J1HKV0"/>
<name>A0A1J1HKV0_9DIPT</name>
<accession>A0A1J1HKV0</accession>
<dbReference type="EMBL" id="CVRI01000003">
    <property type="protein sequence ID" value="CRK87086.1"/>
    <property type="molecule type" value="Genomic_DNA"/>
</dbReference>